<name>A0AAD5KJA8_9FUNG</name>
<sequence>MLSNDFSDKLELTTHVDCDNSDHIAGITQQPHEENYNDLVIKRTSPLLVELQSRIIHLLKLRMTAWAQRKRYDKELEDGKTLMIYAPQDPTGYLCVGRHYAYQGFQKQAIDTFSNGLKNIPITNIQYDALIKAKQQAEARQLNSFDILTRLSYDISCCVIDCLPQETVSECSRVSRTWRKLILEYPKVWRSISINSFNKKQALPLYMLLPYVSQHVEDLSLPCQESMDKVLNLVDENDFSNLRSLQLKRVILLYSGIWICR</sequence>
<comment type="caution">
    <text evidence="2">The sequence shown here is derived from an EMBL/GenBank/DDBJ whole genome shotgun (WGS) entry which is preliminary data.</text>
</comment>
<dbReference type="EMBL" id="JAIXMP010000005">
    <property type="protein sequence ID" value="KAI9272753.1"/>
    <property type="molecule type" value="Genomic_DNA"/>
</dbReference>
<evidence type="ECO:0000313" key="2">
    <source>
        <dbReference type="EMBL" id="KAI9272753.1"/>
    </source>
</evidence>
<dbReference type="InterPro" id="IPR036047">
    <property type="entry name" value="F-box-like_dom_sf"/>
</dbReference>
<evidence type="ECO:0000313" key="3">
    <source>
        <dbReference type="Proteomes" id="UP001209540"/>
    </source>
</evidence>
<dbReference type="Gene3D" id="1.20.1280.50">
    <property type="match status" value="1"/>
</dbReference>
<protein>
    <recommendedName>
        <fullName evidence="1">F-box domain-containing protein</fullName>
    </recommendedName>
</protein>
<keyword evidence="3" id="KW-1185">Reference proteome</keyword>
<feature type="domain" description="F-box" evidence="1">
    <location>
        <begin position="148"/>
        <end position="183"/>
    </location>
</feature>
<dbReference type="AlphaFoldDB" id="A0AAD5KJA8"/>
<dbReference type="SUPFAM" id="SSF81383">
    <property type="entry name" value="F-box domain"/>
    <property type="match status" value="1"/>
</dbReference>
<proteinExistence type="predicted"/>
<reference evidence="2" key="1">
    <citation type="journal article" date="2022" name="IScience">
        <title>Evolution of zygomycete secretomes and the origins of terrestrial fungal ecologies.</title>
        <authorList>
            <person name="Chang Y."/>
            <person name="Wang Y."/>
            <person name="Mondo S."/>
            <person name="Ahrendt S."/>
            <person name="Andreopoulos W."/>
            <person name="Barry K."/>
            <person name="Beard J."/>
            <person name="Benny G.L."/>
            <person name="Blankenship S."/>
            <person name="Bonito G."/>
            <person name="Cuomo C."/>
            <person name="Desiro A."/>
            <person name="Gervers K.A."/>
            <person name="Hundley H."/>
            <person name="Kuo A."/>
            <person name="LaButti K."/>
            <person name="Lang B.F."/>
            <person name="Lipzen A."/>
            <person name="O'Donnell K."/>
            <person name="Pangilinan J."/>
            <person name="Reynolds N."/>
            <person name="Sandor L."/>
            <person name="Smith M.E."/>
            <person name="Tsang A."/>
            <person name="Grigoriev I.V."/>
            <person name="Stajich J.E."/>
            <person name="Spatafora J.W."/>
        </authorList>
    </citation>
    <scope>NUCLEOTIDE SEQUENCE</scope>
    <source>
        <strain evidence="2">RSA 2281</strain>
    </source>
</reference>
<gene>
    <name evidence="2" type="ORF">BDA99DRAFT_275109</name>
</gene>
<dbReference type="Pfam" id="PF00646">
    <property type="entry name" value="F-box"/>
    <property type="match status" value="1"/>
</dbReference>
<dbReference type="Proteomes" id="UP001209540">
    <property type="component" value="Unassembled WGS sequence"/>
</dbReference>
<reference evidence="2" key="2">
    <citation type="submission" date="2023-02" db="EMBL/GenBank/DDBJ databases">
        <authorList>
            <consortium name="DOE Joint Genome Institute"/>
            <person name="Mondo S.J."/>
            <person name="Chang Y."/>
            <person name="Wang Y."/>
            <person name="Ahrendt S."/>
            <person name="Andreopoulos W."/>
            <person name="Barry K."/>
            <person name="Beard J."/>
            <person name="Benny G.L."/>
            <person name="Blankenship S."/>
            <person name="Bonito G."/>
            <person name="Cuomo C."/>
            <person name="Desiro A."/>
            <person name="Gervers K.A."/>
            <person name="Hundley H."/>
            <person name="Kuo A."/>
            <person name="LaButti K."/>
            <person name="Lang B.F."/>
            <person name="Lipzen A."/>
            <person name="O'Donnell K."/>
            <person name="Pangilinan J."/>
            <person name="Reynolds N."/>
            <person name="Sandor L."/>
            <person name="Smith M.W."/>
            <person name="Tsang A."/>
            <person name="Grigoriev I.V."/>
            <person name="Stajich J.E."/>
            <person name="Spatafora J.W."/>
        </authorList>
    </citation>
    <scope>NUCLEOTIDE SEQUENCE</scope>
    <source>
        <strain evidence="2">RSA 2281</strain>
    </source>
</reference>
<evidence type="ECO:0000259" key="1">
    <source>
        <dbReference type="Pfam" id="PF00646"/>
    </source>
</evidence>
<accession>A0AAD5KJA8</accession>
<organism evidence="2 3">
    <name type="scientific">Phascolomyces articulosus</name>
    <dbReference type="NCBI Taxonomy" id="60185"/>
    <lineage>
        <taxon>Eukaryota</taxon>
        <taxon>Fungi</taxon>
        <taxon>Fungi incertae sedis</taxon>
        <taxon>Mucoromycota</taxon>
        <taxon>Mucoromycotina</taxon>
        <taxon>Mucoromycetes</taxon>
        <taxon>Mucorales</taxon>
        <taxon>Lichtheimiaceae</taxon>
        <taxon>Phascolomyces</taxon>
    </lineage>
</organism>
<dbReference type="InterPro" id="IPR001810">
    <property type="entry name" value="F-box_dom"/>
</dbReference>